<organism evidence="5 6">
    <name type="scientific">Anisodus tanguticus</name>
    <dbReference type="NCBI Taxonomy" id="243964"/>
    <lineage>
        <taxon>Eukaryota</taxon>
        <taxon>Viridiplantae</taxon>
        <taxon>Streptophyta</taxon>
        <taxon>Embryophyta</taxon>
        <taxon>Tracheophyta</taxon>
        <taxon>Spermatophyta</taxon>
        <taxon>Magnoliopsida</taxon>
        <taxon>eudicotyledons</taxon>
        <taxon>Gunneridae</taxon>
        <taxon>Pentapetalae</taxon>
        <taxon>asterids</taxon>
        <taxon>lamiids</taxon>
        <taxon>Solanales</taxon>
        <taxon>Solanaceae</taxon>
        <taxon>Solanoideae</taxon>
        <taxon>Hyoscyameae</taxon>
        <taxon>Anisodus</taxon>
    </lineage>
</organism>
<protein>
    <recommendedName>
        <fullName evidence="4">Hexosyltransferase</fullName>
        <ecNumber evidence="4">2.4.1.-</ecNumber>
    </recommendedName>
</protein>
<dbReference type="PANTHER" id="PTHR11183">
    <property type="entry name" value="GLYCOGENIN SUBFAMILY MEMBER"/>
    <property type="match status" value="1"/>
</dbReference>
<reference evidence="5" key="1">
    <citation type="submission" date="2023-12" db="EMBL/GenBank/DDBJ databases">
        <title>Genome assembly of Anisodus tanguticus.</title>
        <authorList>
            <person name="Wang Y.-J."/>
        </authorList>
    </citation>
    <scope>NUCLEOTIDE SEQUENCE</scope>
    <source>
        <strain evidence="5">KB-2021</strain>
        <tissue evidence="5">Leaf</tissue>
    </source>
</reference>
<gene>
    <name evidence="5" type="ORF">RND71_000683</name>
</gene>
<name>A0AAE1VVC0_9SOLA</name>
<keyword evidence="6" id="KW-1185">Reference proteome</keyword>
<accession>A0AAE1VVC0</accession>
<dbReference type="AlphaFoldDB" id="A0AAE1VVC0"/>
<dbReference type="Pfam" id="PF01501">
    <property type="entry name" value="Glyco_transf_8"/>
    <property type="match status" value="1"/>
</dbReference>
<dbReference type="InterPro" id="IPR029044">
    <property type="entry name" value="Nucleotide-diphossugar_trans"/>
</dbReference>
<keyword evidence="1" id="KW-0328">Glycosyltransferase</keyword>
<evidence type="ECO:0000313" key="6">
    <source>
        <dbReference type="Proteomes" id="UP001291623"/>
    </source>
</evidence>
<dbReference type="EMBL" id="JAVYJV010000001">
    <property type="protein sequence ID" value="KAK4378821.1"/>
    <property type="molecule type" value="Genomic_DNA"/>
</dbReference>
<dbReference type="SUPFAM" id="SSF53448">
    <property type="entry name" value="Nucleotide-diphospho-sugar transferases"/>
    <property type="match status" value="1"/>
</dbReference>
<dbReference type="InterPro" id="IPR002495">
    <property type="entry name" value="Glyco_trans_8"/>
</dbReference>
<dbReference type="InterPro" id="IPR050587">
    <property type="entry name" value="GNT1/Glycosyltrans_8"/>
</dbReference>
<evidence type="ECO:0000256" key="1">
    <source>
        <dbReference type="ARBA" id="ARBA00022676"/>
    </source>
</evidence>
<evidence type="ECO:0000256" key="4">
    <source>
        <dbReference type="RuleBase" id="RU362027"/>
    </source>
</evidence>
<comment type="similarity">
    <text evidence="4">Belongs to the glycosyltransferase 8 family.</text>
</comment>
<evidence type="ECO:0000313" key="5">
    <source>
        <dbReference type="EMBL" id="KAK4378821.1"/>
    </source>
</evidence>
<dbReference type="Proteomes" id="UP001291623">
    <property type="component" value="Unassembled WGS sequence"/>
</dbReference>
<evidence type="ECO:0000256" key="2">
    <source>
        <dbReference type="ARBA" id="ARBA00022679"/>
    </source>
</evidence>
<dbReference type="Gene3D" id="3.90.550.10">
    <property type="entry name" value="Spore Coat Polysaccharide Biosynthesis Protein SpsA, Chain A"/>
    <property type="match status" value="1"/>
</dbReference>
<proteinExistence type="inferred from homology"/>
<dbReference type="EC" id="2.4.1.-" evidence="4"/>
<keyword evidence="3" id="KW-0464">Manganese</keyword>
<evidence type="ECO:0000256" key="3">
    <source>
        <dbReference type="ARBA" id="ARBA00023211"/>
    </source>
</evidence>
<sequence length="207" mass="23841">MRDLITFSTTPKFAFGSHFYAVPDCICEMYGTPCREVLKWPKELGSRPPIYFNAGMFVFQPNVSIYVHLLNTLKFNPPTQFAEQDFLNMFFKDKYKPISYAYNLLLAMLWRHPGKVYANKAKAVHYCSPGAKPWKYTGKEEHMDREDIKMLVKKWWDIYNDQTLDHKQSSIHIAGVEDQVEANRLRAAAFSDANLTSLNVTNPSAAA</sequence>
<dbReference type="GO" id="GO:0016757">
    <property type="term" value="F:glycosyltransferase activity"/>
    <property type="evidence" value="ECO:0007669"/>
    <property type="project" value="UniProtKB-KW"/>
</dbReference>
<keyword evidence="2" id="KW-0808">Transferase</keyword>
<comment type="caution">
    <text evidence="5">The sequence shown here is derived from an EMBL/GenBank/DDBJ whole genome shotgun (WGS) entry which is preliminary data.</text>
</comment>